<proteinExistence type="predicted"/>
<dbReference type="Proteomes" id="UP000315082">
    <property type="component" value="Chromosome"/>
</dbReference>
<dbReference type="EMBL" id="CP036348">
    <property type="protein sequence ID" value="QDV69649.1"/>
    <property type="molecule type" value="Genomic_DNA"/>
</dbReference>
<keyword evidence="3" id="KW-1185">Reference proteome</keyword>
<dbReference type="OrthoDB" id="287895at2"/>
<accession>A0A518JVT5</accession>
<reference evidence="2 3" key="1">
    <citation type="submission" date="2019-02" db="EMBL/GenBank/DDBJ databases">
        <title>Deep-cultivation of Planctomycetes and their phenomic and genomic characterization uncovers novel biology.</title>
        <authorList>
            <person name="Wiegand S."/>
            <person name="Jogler M."/>
            <person name="Boedeker C."/>
            <person name="Pinto D."/>
            <person name="Vollmers J."/>
            <person name="Rivas-Marin E."/>
            <person name="Kohn T."/>
            <person name="Peeters S.H."/>
            <person name="Heuer A."/>
            <person name="Rast P."/>
            <person name="Oberbeckmann S."/>
            <person name="Bunk B."/>
            <person name="Jeske O."/>
            <person name="Meyerdierks A."/>
            <person name="Storesund J.E."/>
            <person name="Kallscheuer N."/>
            <person name="Luecker S."/>
            <person name="Lage O.M."/>
            <person name="Pohl T."/>
            <person name="Merkel B.J."/>
            <person name="Hornburger P."/>
            <person name="Mueller R.-W."/>
            <person name="Bruemmer F."/>
            <person name="Labrenz M."/>
            <person name="Spormann A.M."/>
            <person name="Op den Camp H."/>
            <person name="Overmann J."/>
            <person name="Amann R."/>
            <person name="Jetten M.S.M."/>
            <person name="Mascher T."/>
            <person name="Medema M.H."/>
            <person name="Devos D.P."/>
            <person name="Kaster A.-K."/>
            <person name="Ovreas L."/>
            <person name="Rohde M."/>
            <person name="Galperin M.Y."/>
            <person name="Jogler C."/>
        </authorList>
    </citation>
    <scope>NUCLEOTIDE SEQUENCE [LARGE SCALE GENOMIC DNA]</scope>
    <source>
        <strain evidence="2 3">Poly24</strain>
    </source>
</reference>
<dbReference type="RefSeq" id="WP_145097499.1">
    <property type="nucleotide sequence ID" value="NZ_CP036348.1"/>
</dbReference>
<feature type="region of interest" description="Disordered" evidence="1">
    <location>
        <begin position="31"/>
        <end position="63"/>
    </location>
</feature>
<dbReference type="KEGG" id="rcf:Poly24_33660"/>
<sequence>MSTEMKPREILVQTNHGLIFTVVVPQDNEAAQPHGSLTAGPFGTGTGVSRGDQPRSSLVRSAS</sequence>
<name>A0A518JVT5_9BACT</name>
<evidence type="ECO:0000313" key="3">
    <source>
        <dbReference type="Proteomes" id="UP000315082"/>
    </source>
</evidence>
<evidence type="ECO:0000313" key="2">
    <source>
        <dbReference type="EMBL" id="QDV69649.1"/>
    </source>
</evidence>
<evidence type="ECO:0000256" key="1">
    <source>
        <dbReference type="SAM" id="MobiDB-lite"/>
    </source>
</evidence>
<gene>
    <name evidence="2" type="ORF">Poly24_33660</name>
</gene>
<organism evidence="2 3">
    <name type="scientific">Rosistilla carotiformis</name>
    <dbReference type="NCBI Taxonomy" id="2528017"/>
    <lineage>
        <taxon>Bacteria</taxon>
        <taxon>Pseudomonadati</taxon>
        <taxon>Planctomycetota</taxon>
        <taxon>Planctomycetia</taxon>
        <taxon>Pirellulales</taxon>
        <taxon>Pirellulaceae</taxon>
        <taxon>Rosistilla</taxon>
    </lineage>
</organism>
<feature type="compositionally biased region" description="Polar residues" evidence="1">
    <location>
        <begin position="54"/>
        <end position="63"/>
    </location>
</feature>
<dbReference type="AlphaFoldDB" id="A0A518JVT5"/>
<protein>
    <submittedName>
        <fullName evidence="2">Uncharacterized protein</fullName>
    </submittedName>
</protein>